<reference evidence="3" key="2">
    <citation type="submission" date="2025-08" db="UniProtKB">
        <authorList>
            <consortium name="RefSeq"/>
        </authorList>
    </citation>
    <scope>IDENTIFICATION</scope>
    <source>
        <tissue evidence="3">Leaf</tissue>
    </source>
</reference>
<dbReference type="PANTHER" id="PTHR36398">
    <property type="entry name" value="PLASMA MEMBRANE FUSION PROTEIN"/>
    <property type="match status" value="1"/>
</dbReference>
<evidence type="ECO:0000256" key="1">
    <source>
        <dbReference type="SAM" id="MobiDB-lite"/>
    </source>
</evidence>
<dbReference type="RefSeq" id="XP_021847966.1">
    <property type="nucleotide sequence ID" value="XM_021992274.2"/>
</dbReference>
<keyword evidence="2" id="KW-1185">Reference proteome</keyword>
<feature type="compositionally biased region" description="Low complexity" evidence="1">
    <location>
        <begin position="1"/>
        <end position="16"/>
    </location>
</feature>
<dbReference type="AlphaFoldDB" id="A0A9R0IEZ8"/>
<dbReference type="GeneID" id="110787644"/>
<sequence length="230" mass="25297">MVTLTLSLSSTLSSSPISPPFPPNPKHSNSFSYKSSNAVISRRGTAILLTIAPFLLQIPSPAFAFDLGISGPKDWLREQKKKSIKYVLAPIDASQEILRHAYQLLMAKDSSFEQKDLEEIRGMLTSAARDCVTEDRNSLVAFQARTGVEVCTFKLVVTNAASLLDDDDSAKLEAEARLSDLIRNHVTRVLASDTVRFNGLLNAWRSHTLTQPFQVAISPLLDVMGVFVGY</sequence>
<evidence type="ECO:0000313" key="3">
    <source>
        <dbReference type="RefSeq" id="XP_021847966.1"/>
    </source>
</evidence>
<proteinExistence type="predicted"/>
<protein>
    <submittedName>
        <fullName evidence="3">Uncharacterized protein isoform X2</fullName>
    </submittedName>
</protein>
<dbReference type="Proteomes" id="UP000813463">
    <property type="component" value="Chromosome 3"/>
</dbReference>
<organism evidence="2 3">
    <name type="scientific">Spinacia oleracea</name>
    <name type="common">Spinach</name>
    <dbReference type="NCBI Taxonomy" id="3562"/>
    <lineage>
        <taxon>Eukaryota</taxon>
        <taxon>Viridiplantae</taxon>
        <taxon>Streptophyta</taxon>
        <taxon>Embryophyta</taxon>
        <taxon>Tracheophyta</taxon>
        <taxon>Spermatophyta</taxon>
        <taxon>Magnoliopsida</taxon>
        <taxon>eudicotyledons</taxon>
        <taxon>Gunneridae</taxon>
        <taxon>Pentapetalae</taxon>
        <taxon>Caryophyllales</taxon>
        <taxon>Chenopodiaceae</taxon>
        <taxon>Chenopodioideae</taxon>
        <taxon>Anserineae</taxon>
        <taxon>Spinacia</taxon>
    </lineage>
</organism>
<feature type="region of interest" description="Disordered" evidence="1">
    <location>
        <begin position="1"/>
        <end position="24"/>
    </location>
</feature>
<accession>A0A9R0IEZ8</accession>
<evidence type="ECO:0000313" key="2">
    <source>
        <dbReference type="Proteomes" id="UP000813463"/>
    </source>
</evidence>
<reference evidence="2" key="1">
    <citation type="journal article" date="2021" name="Nat. Commun.">
        <title>Genomic analyses provide insights into spinach domestication and the genetic basis of agronomic traits.</title>
        <authorList>
            <person name="Cai X."/>
            <person name="Sun X."/>
            <person name="Xu C."/>
            <person name="Sun H."/>
            <person name="Wang X."/>
            <person name="Ge C."/>
            <person name="Zhang Z."/>
            <person name="Wang Q."/>
            <person name="Fei Z."/>
            <person name="Jiao C."/>
            <person name="Wang Q."/>
        </authorList>
    </citation>
    <scope>NUCLEOTIDE SEQUENCE [LARGE SCALE GENOMIC DNA]</scope>
    <source>
        <strain evidence="2">cv. Varoflay</strain>
    </source>
</reference>
<gene>
    <name evidence="3" type="primary">LOC110787644</name>
</gene>
<dbReference type="PANTHER" id="PTHR36398:SF1">
    <property type="entry name" value="PLASMA MEMBRANE FUSION PROTEIN"/>
    <property type="match status" value="1"/>
</dbReference>
<name>A0A9R0IEZ8_SPIOL</name>
<dbReference type="GO" id="GO:0009507">
    <property type="term" value="C:chloroplast"/>
    <property type="evidence" value="ECO:0007669"/>
    <property type="project" value="TreeGrafter"/>
</dbReference>